<dbReference type="Pfam" id="PF23233">
    <property type="entry name" value="HAT_Syf1_CNRKL1_N"/>
    <property type="match status" value="1"/>
</dbReference>
<evidence type="ECO:0000259" key="9">
    <source>
        <dbReference type="Pfam" id="PF23233"/>
    </source>
</evidence>
<protein>
    <submittedName>
        <fullName evidence="10">Crooked neck-like protein 1, putative</fullName>
    </submittedName>
</protein>
<dbReference type="GO" id="GO:0000245">
    <property type="term" value="P:spliceosomal complex assembly"/>
    <property type="evidence" value="ECO:0007669"/>
    <property type="project" value="TreeGrafter"/>
</dbReference>
<evidence type="ECO:0000256" key="8">
    <source>
        <dbReference type="SAM" id="MobiDB-lite"/>
    </source>
</evidence>
<dbReference type="SMART" id="SM00386">
    <property type="entry name" value="HAT"/>
    <property type="match status" value="14"/>
</dbReference>
<feature type="region of interest" description="Disordered" evidence="8">
    <location>
        <begin position="1"/>
        <end position="23"/>
    </location>
</feature>
<dbReference type="GO" id="GO:0071014">
    <property type="term" value="C:post-mRNA release spliceosomal complex"/>
    <property type="evidence" value="ECO:0007669"/>
    <property type="project" value="TreeGrafter"/>
</dbReference>
<dbReference type="InterPro" id="IPR003107">
    <property type="entry name" value="HAT"/>
</dbReference>
<keyword evidence="3" id="KW-0507">mRNA processing</keyword>
<keyword evidence="6" id="KW-0508">mRNA splicing</keyword>
<dbReference type="Gene3D" id="1.25.40.10">
    <property type="entry name" value="Tetratricopeptide repeat domain"/>
    <property type="match status" value="4"/>
</dbReference>
<evidence type="ECO:0000256" key="3">
    <source>
        <dbReference type="ARBA" id="ARBA00022664"/>
    </source>
</evidence>
<keyword evidence="7" id="KW-0539">Nucleus</keyword>
<feature type="region of interest" description="Disordered" evidence="8">
    <location>
        <begin position="117"/>
        <end position="143"/>
    </location>
</feature>
<dbReference type="InterPro" id="IPR055433">
    <property type="entry name" value="HAT_Syf1-like_N"/>
</dbReference>
<evidence type="ECO:0000256" key="6">
    <source>
        <dbReference type="ARBA" id="ARBA00023187"/>
    </source>
</evidence>
<evidence type="ECO:0000256" key="2">
    <source>
        <dbReference type="ARBA" id="ARBA00008644"/>
    </source>
</evidence>
<evidence type="ECO:0000256" key="1">
    <source>
        <dbReference type="ARBA" id="ARBA00004123"/>
    </source>
</evidence>
<dbReference type="SUPFAM" id="SSF48452">
    <property type="entry name" value="TPR-like"/>
    <property type="match status" value="4"/>
</dbReference>
<accession>A0A0F7V3Y6</accession>
<dbReference type="Pfam" id="PF23241">
    <property type="entry name" value="HAT_PRP39_C"/>
    <property type="match status" value="1"/>
</dbReference>
<keyword evidence="4" id="KW-0747">Spliceosome</keyword>
<comment type="similarity">
    <text evidence="2">Belongs to the crooked-neck family.</text>
</comment>
<evidence type="ECO:0000313" key="10">
    <source>
        <dbReference type="EMBL" id="CEL75419.1"/>
    </source>
</evidence>
<dbReference type="GO" id="GO:0000974">
    <property type="term" value="C:Prp19 complex"/>
    <property type="evidence" value="ECO:0007669"/>
    <property type="project" value="TreeGrafter"/>
</dbReference>
<evidence type="ECO:0000256" key="4">
    <source>
        <dbReference type="ARBA" id="ARBA00022728"/>
    </source>
</evidence>
<gene>
    <name evidence="10" type="ORF">BN1205_016310</name>
</gene>
<dbReference type="InterPro" id="IPR059164">
    <property type="entry name" value="HAT_PRP39_C"/>
</dbReference>
<feature type="domain" description="Pre-mRNA-splicing factor Syf1-like N-terminal HAT-repeats" evidence="9">
    <location>
        <begin position="462"/>
        <end position="621"/>
    </location>
</feature>
<dbReference type="EMBL" id="LN714498">
    <property type="protein sequence ID" value="CEL75419.1"/>
    <property type="molecule type" value="Genomic_DNA"/>
</dbReference>
<proteinExistence type="inferred from homology"/>
<comment type="subcellular location">
    <subcellularLocation>
        <location evidence="1">Nucleus</location>
    </subcellularLocation>
</comment>
<dbReference type="PANTHER" id="PTHR11246:SF3">
    <property type="entry name" value="CROOKED NECK-LIKE PROTEIN 1"/>
    <property type="match status" value="1"/>
</dbReference>
<keyword evidence="5" id="KW-0677">Repeat</keyword>
<evidence type="ECO:0000256" key="5">
    <source>
        <dbReference type="ARBA" id="ARBA00022737"/>
    </source>
</evidence>
<dbReference type="FunFam" id="1.25.40.10:FF:000796">
    <property type="entry name" value="Crooked neck pre-mRNA splicing factor 1"/>
    <property type="match status" value="1"/>
</dbReference>
<name>A0A0F7V3Y6_TOXGV</name>
<reference evidence="10" key="1">
    <citation type="journal article" date="2015" name="PLoS ONE">
        <title>Comprehensive Evaluation of Toxoplasma gondii VEG and Neospora caninum LIV Genomes with Tachyzoite Stage Transcriptome and Proteome Defines Novel Transcript Features.</title>
        <authorList>
            <person name="Ramaprasad A."/>
            <person name="Mourier T."/>
            <person name="Naeem R."/>
            <person name="Malas T.B."/>
            <person name="Moussa E."/>
            <person name="Panigrahi A."/>
            <person name="Vermont S.J."/>
            <person name="Otto T.D."/>
            <person name="Wastling J."/>
            <person name="Pain A."/>
        </authorList>
    </citation>
    <scope>NUCLEOTIDE SEQUENCE</scope>
    <source>
        <strain evidence="10">VEG</strain>
    </source>
</reference>
<dbReference type="PANTHER" id="PTHR11246">
    <property type="entry name" value="PRE-MRNA SPLICING FACTOR"/>
    <property type="match status" value="1"/>
</dbReference>
<dbReference type="GO" id="GO:0071007">
    <property type="term" value="C:U2-type catalytic step 2 spliceosome"/>
    <property type="evidence" value="ECO:0007669"/>
    <property type="project" value="TreeGrafter"/>
</dbReference>
<dbReference type="AlphaFoldDB" id="A0A0F7V3Y6"/>
<organism evidence="10">
    <name type="scientific">Toxoplasma gondii (strain ATCC 50861 / VEG)</name>
    <dbReference type="NCBI Taxonomy" id="432359"/>
    <lineage>
        <taxon>Eukaryota</taxon>
        <taxon>Sar</taxon>
        <taxon>Alveolata</taxon>
        <taxon>Apicomplexa</taxon>
        <taxon>Conoidasida</taxon>
        <taxon>Coccidia</taxon>
        <taxon>Eucoccidiorida</taxon>
        <taxon>Eimeriorina</taxon>
        <taxon>Sarcocystidae</taxon>
        <taxon>Toxoplasma</taxon>
    </lineage>
</organism>
<dbReference type="GO" id="GO:0071011">
    <property type="term" value="C:precatalytic spliceosome"/>
    <property type="evidence" value="ECO:0007669"/>
    <property type="project" value="TreeGrafter"/>
</dbReference>
<dbReference type="InterPro" id="IPR045075">
    <property type="entry name" value="Syf1-like"/>
</dbReference>
<feature type="compositionally biased region" description="Basic residues" evidence="8">
    <location>
        <begin position="121"/>
        <end position="143"/>
    </location>
</feature>
<sequence length="815" mass="96837">MASNIPAGALRQQGPESAGGNYPLHRSRKMMEVKNKMPAPVQITAEQLLREAVDRQLDDLSQIRPQQRIVDEEELQQYRVRKRKEFEDTLRRQRHHIGTWIKYAEWEAAQKEFRRWQESSRKRRRRTRERRRQTRERRRRTRERRRARSVFERALNVDFQNTTLWLKYIEMESKNKFINSCRNLYDRVCLLLPRQEQFWFKYAHMEELLGNYAGTPREEVGKGSGGELDSRGDFGWTPRASGTVPVPEKKTWTSGSMKNLRRKLAQLLARCIAQLPPDSSQSGRSERPVSCRQSDFWRQLRLCSPGRRALAGARNVFERWMEWNPSDKGWMLYIHFEERCKELDRARKVFERYLSNRPSQESFLRFCKFEERHRQIPRARAGFEKAIELLPEDMLDEHFFLKFAQFEERQRETERAKVIYQQALEQLPKGESDLLYEKYVTFQKQFGDKEGIEDTVLSKRVFVYEEELHGHPLNYDCWIDYIRLEESRGDIDKIRNVYERALANVPPVLEKRFWKRYVYIWISYALFEELQAKDVERCRQVYMKTLEVIPHKKFSFAKIWSLYASFEVRQRDLDKARLIFGRAIAECGKPKIFVAYAQLELRLGCIDRCRKIYAKFIELHPFNPRAWIAMIDLEVLAEEQARARALCELAIGMEEMDTPELLWKTYIDMEVGWGAVDRARSLYERLLEKTQHVKVFKSFADFEWRIVESLPNARKVIERGIEVCKENSWDEERASLLEHWLSMERESGDAQSIGRVFNMLPKKVKKIRVERDKESGAESTVETTAYVFPDDPGSAANLKILQAAKLWKRKQAAAG</sequence>
<evidence type="ECO:0000256" key="7">
    <source>
        <dbReference type="ARBA" id="ARBA00023242"/>
    </source>
</evidence>
<dbReference type="InterPro" id="IPR011990">
    <property type="entry name" value="TPR-like_helical_dom_sf"/>
</dbReference>